<dbReference type="Gene3D" id="1.10.150.110">
    <property type="entry name" value="DNA polymerase beta, N-terminal domain-like"/>
    <property type="match status" value="1"/>
</dbReference>
<dbReference type="NCBIfam" id="NF006375">
    <property type="entry name" value="PRK08609.1"/>
    <property type="match status" value="1"/>
</dbReference>
<dbReference type="InterPro" id="IPR002008">
    <property type="entry name" value="DNA_pol_X_beta-like"/>
</dbReference>
<evidence type="ECO:0000256" key="10">
    <source>
        <dbReference type="ARBA" id="ARBA00022705"/>
    </source>
</evidence>
<dbReference type="InterPro" id="IPR027421">
    <property type="entry name" value="DNA_pol_lamdba_lyase_dom_sf"/>
</dbReference>
<dbReference type="Pfam" id="PF14520">
    <property type="entry name" value="HHH_5"/>
    <property type="match status" value="1"/>
</dbReference>
<dbReference type="InterPro" id="IPR043519">
    <property type="entry name" value="NT_sf"/>
</dbReference>
<keyword evidence="14" id="KW-0915">Sodium</keyword>
<evidence type="ECO:0000256" key="17">
    <source>
        <dbReference type="ARBA" id="ARBA00035726"/>
    </source>
</evidence>
<dbReference type="PANTHER" id="PTHR36928:SF1">
    <property type="entry name" value="PHOSPHATASE YCDX-RELATED"/>
    <property type="match status" value="1"/>
</dbReference>
<dbReference type="AlphaFoldDB" id="A0A1G7L2H2"/>
<dbReference type="Pfam" id="PF14791">
    <property type="entry name" value="DNA_pol_B_thumb"/>
    <property type="match status" value="1"/>
</dbReference>
<dbReference type="Pfam" id="PF14716">
    <property type="entry name" value="HHH_8"/>
    <property type="match status" value="1"/>
</dbReference>
<dbReference type="InterPro" id="IPR022311">
    <property type="entry name" value="PolX-like"/>
</dbReference>
<evidence type="ECO:0000256" key="1">
    <source>
        <dbReference type="ARBA" id="ARBA00001946"/>
    </source>
</evidence>
<evidence type="ECO:0000256" key="19">
    <source>
        <dbReference type="ARBA" id="ARBA00044678"/>
    </source>
</evidence>
<feature type="domain" description="Helix-hairpin-helix DNA-binding motif class 1" evidence="22">
    <location>
        <begin position="129"/>
        <end position="148"/>
    </location>
</feature>
<comment type="catalytic activity">
    <reaction evidence="18">
        <text>2'-deoxyribonucleotide-(2'-deoxyribose 5'-phosphate)-2'-deoxyribonucleotide-DNA = a 3'-end 2'-deoxyribonucleotide-(2,3-dehydro-2,3-deoxyribose 5'-phosphate)-DNA + a 5'-end 5'-phospho-2'-deoxyribonucleoside-DNA + H(+)</text>
        <dbReference type="Rhea" id="RHEA:66592"/>
        <dbReference type="Rhea" id="RHEA-COMP:13180"/>
        <dbReference type="Rhea" id="RHEA-COMP:16897"/>
        <dbReference type="Rhea" id="RHEA-COMP:17067"/>
        <dbReference type="ChEBI" id="CHEBI:15378"/>
        <dbReference type="ChEBI" id="CHEBI:136412"/>
        <dbReference type="ChEBI" id="CHEBI:157695"/>
        <dbReference type="ChEBI" id="CHEBI:167181"/>
        <dbReference type="EC" id="4.2.99.18"/>
    </reaction>
</comment>
<dbReference type="SUPFAM" id="SSF89550">
    <property type="entry name" value="PHP domain-like"/>
    <property type="match status" value="1"/>
</dbReference>
<dbReference type="Proteomes" id="UP000199415">
    <property type="component" value="Unassembled WGS sequence"/>
</dbReference>
<dbReference type="GO" id="GO:0003677">
    <property type="term" value="F:DNA binding"/>
    <property type="evidence" value="ECO:0007669"/>
    <property type="project" value="InterPro"/>
</dbReference>
<evidence type="ECO:0000259" key="23">
    <source>
        <dbReference type="SMART" id="SM00481"/>
    </source>
</evidence>
<keyword evidence="15" id="KW-0234">DNA repair</keyword>
<dbReference type="InterPro" id="IPR002054">
    <property type="entry name" value="DNA-dir_DNA_pol_X"/>
</dbReference>
<dbReference type="InterPro" id="IPR047967">
    <property type="entry name" value="PolX_PHP"/>
</dbReference>
<dbReference type="InterPro" id="IPR050243">
    <property type="entry name" value="PHP_phosphatase"/>
</dbReference>
<protein>
    <recommendedName>
        <fullName evidence="5">DNA polymerase beta</fullName>
        <ecNumber evidence="3">2.7.7.7</ecNumber>
        <ecNumber evidence="4">4.2.99.18</ecNumber>
    </recommendedName>
    <alternativeName>
        <fullName evidence="16">5'-deoxyribose-phosphate lyase</fullName>
    </alternativeName>
    <alternativeName>
        <fullName evidence="17">AP lyase</fullName>
    </alternativeName>
</protein>
<dbReference type="Gene3D" id="1.10.150.20">
    <property type="entry name" value="5' to 3' exonuclease, C-terminal subdomain"/>
    <property type="match status" value="1"/>
</dbReference>
<comment type="catalytic activity">
    <reaction evidence="21">
        <text>DNA(n) + a 2'-deoxyribonucleoside 5'-triphosphate = DNA(n+1) + diphosphate</text>
        <dbReference type="Rhea" id="RHEA:22508"/>
        <dbReference type="Rhea" id="RHEA-COMP:17339"/>
        <dbReference type="Rhea" id="RHEA-COMP:17340"/>
        <dbReference type="ChEBI" id="CHEBI:33019"/>
        <dbReference type="ChEBI" id="CHEBI:61560"/>
        <dbReference type="ChEBI" id="CHEBI:173112"/>
        <dbReference type="EC" id="2.7.7.7"/>
    </reaction>
</comment>
<keyword evidence="13" id="KW-0239">DNA-directed DNA polymerase</keyword>
<evidence type="ECO:0000259" key="22">
    <source>
        <dbReference type="SMART" id="SM00278"/>
    </source>
</evidence>
<dbReference type="InterPro" id="IPR029398">
    <property type="entry name" value="PolB_thumb"/>
</dbReference>
<feature type="domain" description="DNA-directed DNA polymerase X" evidence="24">
    <location>
        <begin position="3"/>
        <end position="316"/>
    </location>
</feature>
<feature type="domain" description="Helix-hairpin-helix DNA-binding motif class 1" evidence="22">
    <location>
        <begin position="54"/>
        <end position="73"/>
    </location>
</feature>
<evidence type="ECO:0000256" key="8">
    <source>
        <dbReference type="ARBA" id="ARBA00022679"/>
    </source>
</evidence>
<evidence type="ECO:0000256" key="13">
    <source>
        <dbReference type="ARBA" id="ARBA00022932"/>
    </source>
</evidence>
<dbReference type="SUPFAM" id="SSF81301">
    <property type="entry name" value="Nucleotidyltransferase"/>
    <property type="match status" value="1"/>
</dbReference>
<dbReference type="SUPFAM" id="SSF158702">
    <property type="entry name" value="Sec63 N-terminal domain-like"/>
    <property type="match status" value="1"/>
</dbReference>
<keyword evidence="12" id="KW-0832">Ubl conjugation</keyword>
<dbReference type="Pfam" id="PF14792">
    <property type="entry name" value="DNA_pol_B_palm"/>
    <property type="match status" value="1"/>
</dbReference>
<comment type="cofactor">
    <cofactor evidence="1">
        <name>Mg(2+)</name>
        <dbReference type="ChEBI" id="CHEBI:18420"/>
    </cofactor>
</comment>
<keyword evidence="10" id="KW-0235">DNA replication</keyword>
<dbReference type="PANTHER" id="PTHR36928">
    <property type="entry name" value="PHOSPHATASE YCDX-RELATED"/>
    <property type="match status" value="1"/>
</dbReference>
<evidence type="ECO:0000256" key="12">
    <source>
        <dbReference type="ARBA" id="ARBA00022843"/>
    </source>
</evidence>
<dbReference type="RefSeq" id="WP_090018156.1">
    <property type="nucleotide sequence ID" value="NZ_FNCE01000001.1"/>
</dbReference>
<dbReference type="InterPro" id="IPR003583">
    <property type="entry name" value="Hlx-hairpin-Hlx_DNA-bd_motif"/>
</dbReference>
<keyword evidence="8" id="KW-0808">Transferase</keyword>
<evidence type="ECO:0000256" key="4">
    <source>
        <dbReference type="ARBA" id="ARBA00012720"/>
    </source>
</evidence>
<comment type="subcellular location">
    <subcellularLocation>
        <location evidence="2">Cytoplasm</location>
    </subcellularLocation>
</comment>
<comment type="catalytic activity">
    <reaction evidence="19">
        <text>a 5'-end 2'-deoxyribose-2'-deoxyribonucleotide-DNA = (2E,4S)-4-hydroxypenten-2-al-5-phosphate + a 5'-end 5'-phospho-2'-deoxyribonucleoside-DNA + H(+)</text>
        <dbReference type="Rhea" id="RHEA:76255"/>
        <dbReference type="Rhea" id="RHEA-COMP:13180"/>
        <dbReference type="Rhea" id="RHEA-COMP:18657"/>
        <dbReference type="ChEBI" id="CHEBI:15378"/>
        <dbReference type="ChEBI" id="CHEBI:136412"/>
        <dbReference type="ChEBI" id="CHEBI:195194"/>
        <dbReference type="ChEBI" id="CHEBI:195195"/>
    </reaction>
</comment>
<evidence type="ECO:0000256" key="18">
    <source>
        <dbReference type="ARBA" id="ARBA00044632"/>
    </source>
</evidence>
<dbReference type="STRING" id="1082479.SAMN05216241_10190"/>
<dbReference type="GO" id="GO:0042578">
    <property type="term" value="F:phosphoric ester hydrolase activity"/>
    <property type="evidence" value="ECO:0007669"/>
    <property type="project" value="TreeGrafter"/>
</dbReference>
<comment type="function">
    <text evidence="20">Repair polymerase that plays a key role in base-excision repair. During this process, the damaged base is excised by specific DNA glycosylases, the DNA backbone is nicked at the abasic site by an apurinic/apyrimidic (AP) endonuclease, and POLB removes 5'-deoxyribose-phosphate from the preincised AP site acting as a 5'-deoxyribose-phosphate lyase (5'-dRP lyase); through its DNA polymerase activity, it adds one nucleotide to the 3' end of the arising single-nucleotide gap. Conducts 'gap-filling' DNA synthesis in a stepwise distributive fashion rather than in a processive fashion as for other DNA polymerases. It is also able to cleave sugar-phosphate bonds 3' to an intact AP site, acting as an AP lyase.</text>
</comment>
<sequence length="572" mass="62226">MAIHNSDIAEQFDEIADLLEIQGANAFRVRAYRTGARTLRDLPHAVAAMVDNGEDLTELPGIGEDLAAKIREVVVTGELSQLGELEREVPPGLVEVLGIAGLGPKRVQALHRQLGVDNLDDLRTAAEAGQIRTLSGFGAKTEANIRHELATRGSGEKRTRLRQAEEVAEPLAHSLRGVDGVETVTIAGSYRRRKETVGDLDILVTCRADSPVIERFVNHEDVRHVVSKGETRSTVVLRNSLQVDLRVVASAARGAALHYFTGSKAHNIHIRRLGQERGLKINEYGVFQGTERVAGATEAEVYARVGLPEIPPELREDRGEIAAAQAGTLPDLITTDAIRGNLHTHTTASDGHASPRQMAEAAREQGWDYLAISDHSKAVRVANGLDAERLAAQIDEIDALDAELKDITVLKACEVDILEDGRLDLPDAVLARLDLTLGAIHSHMSLAREKQTARVLKAMDNPNVSILAHPTGRKIGTREPCALDMERVIAHAAETGCVLEVNAQPDRLDLNDLHCRMARDAGVRLAIGTDAHAKHHFAFMRDGVDQARRGWVTPADVINTLPLGELRRTLAR</sequence>
<feature type="domain" description="Polymerase/histidinol phosphatase N-terminal" evidence="23">
    <location>
        <begin position="340"/>
        <end position="419"/>
    </location>
</feature>
<evidence type="ECO:0000256" key="2">
    <source>
        <dbReference type="ARBA" id="ARBA00004496"/>
    </source>
</evidence>
<evidence type="ECO:0000256" key="6">
    <source>
        <dbReference type="ARBA" id="ARBA00022481"/>
    </source>
</evidence>
<keyword evidence="9" id="KW-0548">Nucleotidyltransferase</keyword>
<dbReference type="EC" id="4.2.99.18" evidence="4"/>
<dbReference type="GO" id="GO:0005829">
    <property type="term" value="C:cytosol"/>
    <property type="evidence" value="ECO:0007669"/>
    <property type="project" value="TreeGrafter"/>
</dbReference>
<dbReference type="InterPro" id="IPR003141">
    <property type="entry name" value="Pol/His_phosphatase_N"/>
</dbReference>
<dbReference type="PIRSF" id="PIRSF005047">
    <property type="entry name" value="UCP005047_YshC"/>
    <property type="match status" value="1"/>
</dbReference>
<evidence type="ECO:0000256" key="9">
    <source>
        <dbReference type="ARBA" id="ARBA00022695"/>
    </source>
</evidence>
<keyword evidence="7" id="KW-0237">DNA synthesis</keyword>
<evidence type="ECO:0000256" key="3">
    <source>
        <dbReference type="ARBA" id="ARBA00012417"/>
    </source>
</evidence>
<keyword evidence="6" id="KW-0488">Methylation</keyword>
<gene>
    <name evidence="25" type="ORF">SAMN05216241_10190</name>
</gene>
<dbReference type="PRINTS" id="PR00870">
    <property type="entry name" value="DNAPOLXBETA"/>
</dbReference>
<proteinExistence type="predicted"/>
<dbReference type="EMBL" id="FNCE01000001">
    <property type="protein sequence ID" value="SDF43653.1"/>
    <property type="molecule type" value="Genomic_DNA"/>
</dbReference>
<name>A0A1G7L2H2_9PROT</name>
<evidence type="ECO:0000259" key="24">
    <source>
        <dbReference type="SMART" id="SM00483"/>
    </source>
</evidence>
<dbReference type="GO" id="GO:0008270">
    <property type="term" value="F:zinc ion binding"/>
    <property type="evidence" value="ECO:0007669"/>
    <property type="project" value="TreeGrafter"/>
</dbReference>
<organism evidence="25 26">
    <name type="scientific">Limimonas halophila</name>
    <dbReference type="NCBI Taxonomy" id="1082479"/>
    <lineage>
        <taxon>Bacteria</taxon>
        <taxon>Pseudomonadati</taxon>
        <taxon>Pseudomonadota</taxon>
        <taxon>Alphaproteobacteria</taxon>
        <taxon>Rhodospirillales</taxon>
        <taxon>Rhodovibrionaceae</taxon>
        <taxon>Limimonas</taxon>
    </lineage>
</organism>
<dbReference type="CDD" id="cd07436">
    <property type="entry name" value="PHP_PolX"/>
    <property type="match status" value="1"/>
</dbReference>
<keyword evidence="11" id="KW-0227">DNA damage</keyword>
<reference evidence="25 26" key="1">
    <citation type="submission" date="2016-10" db="EMBL/GenBank/DDBJ databases">
        <authorList>
            <person name="de Groot N.N."/>
        </authorList>
    </citation>
    <scope>NUCLEOTIDE SEQUENCE [LARGE SCALE GENOMIC DNA]</scope>
    <source>
        <strain evidence="25 26">DSM 25584</strain>
    </source>
</reference>
<dbReference type="CDD" id="cd00141">
    <property type="entry name" value="NT_POLXc"/>
    <property type="match status" value="1"/>
</dbReference>
<dbReference type="GO" id="GO:0140078">
    <property type="term" value="F:class I DNA-(apurinic or apyrimidinic site) endonuclease activity"/>
    <property type="evidence" value="ECO:0007669"/>
    <property type="project" value="UniProtKB-EC"/>
</dbReference>
<dbReference type="InterPro" id="IPR037160">
    <property type="entry name" value="DNA_Pol_thumb_sf"/>
</dbReference>
<evidence type="ECO:0000256" key="11">
    <source>
        <dbReference type="ARBA" id="ARBA00022763"/>
    </source>
</evidence>
<dbReference type="InterPro" id="IPR004013">
    <property type="entry name" value="PHP_dom"/>
</dbReference>
<feature type="domain" description="Helix-hairpin-helix DNA-binding motif class 1" evidence="22">
    <location>
        <begin position="94"/>
        <end position="113"/>
    </location>
</feature>
<dbReference type="Pfam" id="PF02811">
    <property type="entry name" value="PHP"/>
    <property type="match status" value="1"/>
</dbReference>
<dbReference type="GO" id="GO:0006281">
    <property type="term" value="P:DNA repair"/>
    <property type="evidence" value="ECO:0007669"/>
    <property type="project" value="UniProtKB-KW"/>
</dbReference>
<evidence type="ECO:0000256" key="7">
    <source>
        <dbReference type="ARBA" id="ARBA00022634"/>
    </source>
</evidence>
<evidence type="ECO:0000313" key="26">
    <source>
        <dbReference type="Proteomes" id="UP000199415"/>
    </source>
</evidence>
<dbReference type="Gene3D" id="3.30.460.10">
    <property type="entry name" value="Beta Polymerase, domain 2"/>
    <property type="match status" value="1"/>
</dbReference>
<evidence type="ECO:0000256" key="16">
    <source>
        <dbReference type="ARBA" id="ARBA00035717"/>
    </source>
</evidence>
<evidence type="ECO:0000256" key="21">
    <source>
        <dbReference type="ARBA" id="ARBA00049244"/>
    </source>
</evidence>
<evidence type="ECO:0000256" key="15">
    <source>
        <dbReference type="ARBA" id="ARBA00023204"/>
    </source>
</evidence>
<dbReference type="InterPro" id="IPR016195">
    <property type="entry name" value="Pol/histidinol_Pase-like"/>
</dbReference>
<evidence type="ECO:0000256" key="5">
    <source>
        <dbReference type="ARBA" id="ARBA00020020"/>
    </source>
</evidence>
<dbReference type="EC" id="2.7.7.7" evidence="3"/>
<evidence type="ECO:0000256" key="20">
    <source>
        <dbReference type="ARBA" id="ARBA00045548"/>
    </source>
</evidence>
<keyword evidence="26" id="KW-1185">Reference proteome</keyword>
<dbReference type="SMART" id="SM00481">
    <property type="entry name" value="POLIIIAc"/>
    <property type="match status" value="1"/>
</dbReference>
<dbReference type="Gene3D" id="3.20.20.140">
    <property type="entry name" value="Metal-dependent hydrolases"/>
    <property type="match status" value="1"/>
</dbReference>
<dbReference type="GO" id="GO:0003887">
    <property type="term" value="F:DNA-directed DNA polymerase activity"/>
    <property type="evidence" value="ECO:0007669"/>
    <property type="project" value="UniProtKB-KW"/>
</dbReference>
<evidence type="ECO:0000256" key="14">
    <source>
        <dbReference type="ARBA" id="ARBA00023053"/>
    </source>
</evidence>
<dbReference type="InterPro" id="IPR028207">
    <property type="entry name" value="DNA_pol_B_palm_palm"/>
</dbReference>
<evidence type="ECO:0000313" key="25">
    <source>
        <dbReference type="EMBL" id="SDF43653.1"/>
    </source>
</evidence>
<dbReference type="OrthoDB" id="9808747at2"/>
<accession>A0A1G7L2H2</accession>
<dbReference type="SMART" id="SM00483">
    <property type="entry name" value="POLXc"/>
    <property type="match status" value="1"/>
</dbReference>
<dbReference type="Gene3D" id="3.30.210.10">
    <property type="entry name" value="DNA polymerase, thumb domain"/>
    <property type="match status" value="1"/>
</dbReference>
<dbReference type="SMART" id="SM00278">
    <property type="entry name" value="HhH1"/>
    <property type="match status" value="3"/>
</dbReference>
<dbReference type="InterPro" id="IPR010996">
    <property type="entry name" value="HHH_MUS81"/>
</dbReference>
<dbReference type="SUPFAM" id="SSF47802">
    <property type="entry name" value="DNA polymerase beta, N-terminal domain-like"/>
    <property type="match status" value="1"/>
</dbReference>